<dbReference type="InterPro" id="IPR003777">
    <property type="entry name" value="XdhC_CoxI"/>
</dbReference>
<feature type="domain" description="XdhC- CoxI" evidence="1">
    <location>
        <begin position="12"/>
        <end position="68"/>
    </location>
</feature>
<evidence type="ECO:0000313" key="4">
    <source>
        <dbReference type="Proteomes" id="UP001208041"/>
    </source>
</evidence>
<keyword evidence="4" id="KW-1185">Reference proteome</keyword>
<dbReference type="InterPro" id="IPR036291">
    <property type="entry name" value="NAD(P)-bd_dom_sf"/>
</dbReference>
<dbReference type="PANTHER" id="PTHR30388:SF6">
    <property type="entry name" value="XANTHINE DEHYDROGENASE SUBUNIT A-RELATED"/>
    <property type="match status" value="1"/>
</dbReference>
<protein>
    <submittedName>
        <fullName evidence="3">Xanthine dehydrogenase accessory protein XdhC</fullName>
    </submittedName>
</protein>
<dbReference type="EMBL" id="JAOYFC010000002">
    <property type="protein sequence ID" value="MCV6824534.1"/>
    <property type="molecule type" value="Genomic_DNA"/>
</dbReference>
<accession>A0AAE3LRK0</accession>
<dbReference type="SUPFAM" id="SSF51735">
    <property type="entry name" value="NAD(P)-binding Rossmann-fold domains"/>
    <property type="match status" value="1"/>
</dbReference>
<evidence type="ECO:0000259" key="1">
    <source>
        <dbReference type="Pfam" id="PF02625"/>
    </source>
</evidence>
<organism evidence="3 4">
    <name type="scientific">Halocynthiibacter halioticoli</name>
    <dbReference type="NCBI Taxonomy" id="2986804"/>
    <lineage>
        <taxon>Bacteria</taxon>
        <taxon>Pseudomonadati</taxon>
        <taxon>Pseudomonadota</taxon>
        <taxon>Alphaproteobacteria</taxon>
        <taxon>Rhodobacterales</taxon>
        <taxon>Paracoccaceae</taxon>
        <taxon>Halocynthiibacter</taxon>
    </lineage>
</organism>
<comment type="caution">
    <text evidence="3">The sequence shown here is derived from an EMBL/GenBank/DDBJ whole genome shotgun (WGS) entry which is preliminary data.</text>
</comment>
<evidence type="ECO:0000313" key="3">
    <source>
        <dbReference type="EMBL" id="MCV6824534.1"/>
    </source>
</evidence>
<feature type="domain" description="XdhC Rossmann" evidence="2">
    <location>
        <begin position="119"/>
        <end position="259"/>
    </location>
</feature>
<dbReference type="PANTHER" id="PTHR30388">
    <property type="entry name" value="ALDEHYDE OXIDOREDUCTASE MOLYBDENUM COFACTOR ASSEMBLY PROTEIN"/>
    <property type="match status" value="1"/>
</dbReference>
<name>A0AAE3LRK0_9RHOB</name>
<evidence type="ECO:0000259" key="2">
    <source>
        <dbReference type="Pfam" id="PF13478"/>
    </source>
</evidence>
<dbReference type="Pfam" id="PF02625">
    <property type="entry name" value="XdhC_CoxI"/>
    <property type="match status" value="1"/>
</dbReference>
<dbReference type="RefSeq" id="WP_263953396.1">
    <property type="nucleotide sequence ID" value="NZ_JAOYFC010000002.1"/>
</dbReference>
<dbReference type="InterPro" id="IPR027051">
    <property type="entry name" value="XdhC_Rossmann_dom"/>
</dbReference>
<dbReference type="Pfam" id="PF13478">
    <property type="entry name" value="XdhC_C"/>
    <property type="match status" value="1"/>
</dbReference>
<dbReference type="NCBIfam" id="TIGR02964">
    <property type="entry name" value="xanthine_xdhC"/>
    <property type="match status" value="1"/>
</dbReference>
<gene>
    <name evidence="3" type="primary">xdhC</name>
    <name evidence="3" type="ORF">OH136_08175</name>
</gene>
<dbReference type="InterPro" id="IPR014308">
    <property type="entry name" value="Xanthine_DH_XdhC"/>
</dbReference>
<dbReference type="Gene3D" id="3.40.50.720">
    <property type="entry name" value="NAD(P)-binding Rossmann-like Domain"/>
    <property type="match status" value="1"/>
</dbReference>
<dbReference type="AlphaFoldDB" id="A0AAE3LRK0"/>
<dbReference type="InterPro" id="IPR052698">
    <property type="entry name" value="MoCofactor_Util/Proc"/>
</dbReference>
<sequence>MTAPRDLEQFFASGEPVACLRITRVRGSSPRAEGTEMYVCSECLFGTIGGGQLEHLAIDAARELLASGDLSKHLDIPLGPQIGQCCGGRVEVSVTRMSAADKDAALSRDAEARAANPSVYILGAGHVGRALAAQLQHLPVHTVLIDQRAEELALSDAAVEKRLSAIPEIDVMSAPAGSAFIVLTHDHGLDFLLASAALQRADAAYVGLIGSNTKRIKFRNWCRKFCDGLSIAPLICPIGAGGSRDKRPAVIAAHVVAEVITALTSEPAAERPEGVTVSHIAAQ</sequence>
<proteinExistence type="predicted"/>
<dbReference type="Proteomes" id="UP001208041">
    <property type="component" value="Unassembled WGS sequence"/>
</dbReference>
<reference evidence="3" key="1">
    <citation type="submission" date="2022-10" db="EMBL/GenBank/DDBJ databases">
        <authorList>
            <person name="Yue Y."/>
        </authorList>
    </citation>
    <scope>NUCLEOTIDE SEQUENCE</scope>
    <source>
        <strain evidence="3">Z654</strain>
    </source>
</reference>